<keyword evidence="1" id="KW-0472">Membrane</keyword>
<feature type="transmembrane region" description="Helical" evidence="1">
    <location>
        <begin position="38"/>
        <end position="58"/>
    </location>
</feature>
<gene>
    <name evidence="2" type="ORF">DCF15_20930</name>
</gene>
<dbReference type="Pfam" id="PF10726">
    <property type="entry name" value="DUF2518"/>
    <property type="match status" value="1"/>
</dbReference>
<dbReference type="AlphaFoldDB" id="A0A2W4WS37"/>
<keyword evidence="1" id="KW-1133">Transmembrane helix</keyword>
<evidence type="ECO:0000313" key="3">
    <source>
        <dbReference type="Proteomes" id="UP000249794"/>
    </source>
</evidence>
<reference evidence="3" key="1">
    <citation type="submission" date="2018-04" db="EMBL/GenBank/DDBJ databases">
        <authorList>
            <person name="Cornet L."/>
        </authorList>
    </citation>
    <scope>NUCLEOTIDE SEQUENCE [LARGE SCALE GENOMIC DNA]</scope>
</reference>
<dbReference type="InterPro" id="IPR019664">
    <property type="entry name" value="Uncharacterised_Ycf51"/>
</dbReference>
<protein>
    <submittedName>
        <fullName evidence="2">Uncharacterized protein</fullName>
    </submittedName>
</protein>
<evidence type="ECO:0000256" key="1">
    <source>
        <dbReference type="SAM" id="Phobius"/>
    </source>
</evidence>
<name>A0A2W4WS37_9CYAN</name>
<proteinExistence type="predicted"/>
<evidence type="ECO:0000313" key="2">
    <source>
        <dbReference type="EMBL" id="PZO46007.1"/>
    </source>
</evidence>
<feature type="transmembrane region" description="Helical" evidence="1">
    <location>
        <begin position="12"/>
        <end position="31"/>
    </location>
</feature>
<dbReference type="Proteomes" id="UP000249794">
    <property type="component" value="Unassembled WGS sequence"/>
</dbReference>
<dbReference type="EMBL" id="QBMP01000331">
    <property type="protein sequence ID" value="PZO46007.1"/>
    <property type="molecule type" value="Genomic_DNA"/>
</dbReference>
<keyword evidence="1" id="KW-0812">Transmembrane</keyword>
<reference evidence="2 3" key="2">
    <citation type="submission" date="2018-06" db="EMBL/GenBank/DDBJ databases">
        <title>Metagenomic assembly of (sub)arctic Cyanobacteria and their associated microbiome from non-axenic cultures.</title>
        <authorList>
            <person name="Baurain D."/>
        </authorList>
    </citation>
    <scope>NUCLEOTIDE SEQUENCE [LARGE SCALE GENOMIC DNA]</scope>
    <source>
        <strain evidence="2">ULC027bin1</strain>
    </source>
</reference>
<sequence length="171" mass="17926">MLTPEQFSQGAIWLAIGTVVFAVVTALAFLLKWGFRFRLVGATGFMGVLTVGFFGLSFQPLVRAVIPGALPYNTVFDSGSSQVVIAVPNAITETELEATLLQAASNLLKPSRIGGAGQATPTIRARAIVHQPGVSELVYVGQVTPGTDPADRSPVVEIYPSKLAKANQAAS</sequence>
<organism evidence="2 3">
    <name type="scientific">Phormidesmis priestleyi</name>
    <dbReference type="NCBI Taxonomy" id="268141"/>
    <lineage>
        <taxon>Bacteria</taxon>
        <taxon>Bacillati</taxon>
        <taxon>Cyanobacteriota</taxon>
        <taxon>Cyanophyceae</taxon>
        <taxon>Leptolyngbyales</taxon>
        <taxon>Leptolyngbyaceae</taxon>
        <taxon>Phormidesmis</taxon>
    </lineage>
</organism>
<accession>A0A2W4WS37</accession>
<comment type="caution">
    <text evidence="2">The sequence shown here is derived from an EMBL/GenBank/DDBJ whole genome shotgun (WGS) entry which is preliminary data.</text>
</comment>